<evidence type="ECO:0000313" key="2">
    <source>
        <dbReference type="WBParaSite" id="PTRK_0000432500.1"/>
    </source>
</evidence>
<proteinExistence type="predicted"/>
<evidence type="ECO:0000313" key="1">
    <source>
        <dbReference type="Proteomes" id="UP000038045"/>
    </source>
</evidence>
<sequence length="163" mass="18957">MTLKDELCDIIDKENCVKYLITNDKAMGRKKIRRKNESNMDHIRPKNTVGDNNNNVIKNVEVIQEQRNDVLCQDLTKEEYLEEDIQGIISSITEKVLRLKNKLHDCEKTLSCNARYINDVSLGSLKLSMDEKKRFLINKKKIGTLTEIISVLEDQKDTIKYLI</sequence>
<reference evidence="2" key="1">
    <citation type="submission" date="2017-02" db="UniProtKB">
        <authorList>
            <consortium name="WormBaseParasite"/>
        </authorList>
    </citation>
    <scope>IDENTIFICATION</scope>
</reference>
<dbReference type="WBParaSite" id="PTRK_0000432500.1">
    <property type="protein sequence ID" value="PTRK_0000432500.1"/>
    <property type="gene ID" value="PTRK_0000432500"/>
</dbReference>
<organism evidence="1 2">
    <name type="scientific">Parastrongyloides trichosuri</name>
    <name type="common">Possum-specific nematode worm</name>
    <dbReference type="NCBI Taxonomy" id="131310"/>
    <lineage>
        <taxon>Eukaryota</taxon>
        <taxon>Metazoa</taxon>
        <taxon>Ecdysozoa</taxon>
        <taxon>Nematoda</taxon>
        <taxon>Chromadorea</taxon>
        <taxon>Rhabditida</taxon>
        <taxon>Tylenchina</taxon>
        <taxon>Panagrolaimomorpha</taxon>
        <taxon>Strongyloidoidea</taxon>
        <taxon>Strongyloididae</taxon>
        <taxon>Parastrongyloides</taxon>
    </lineage>
</organism>
<accession>A0A0N4ZA98</accession>
<name>A0A0N4ZA98_PARTI</name>
<dbReference type="Proteomes" id="UP000038045">
    <property type="component" value="Unplaced"/>
</dbReference>
<protein>
    <submittedName>
        <fullName evidence="2">IMV surface protein</fullName>
    </submittedName>
</protein>
<dbReference type="AlphaFoldDB" id="A0A0N4ZA98"/>
<keyword evidence="1" id="KW-1185">Reference proteome</keyword>